<dbReference type="CDD" id="cd22268">
    <property type="entry name" value="DPBB_RlpA-like"/>
    <property type="match status" value="1"/>
</dbReference>
<dbReference type="PANTHER" id="PTHR34183:SF8">
    <property type="entry name" value="ENDOLYTIC PEPTIDOGLYCAN TRANSGLYCOSYLASE RLPA-RELATED"/>
    <property type="match status" value="1"/>
</dbReference>
<dbReference type="GO" id="GO:0071555">
    <property type="term" value="P:cell wall organization"/>
    <property type="evidence" value="ECO:0007669"/>
    <property type="project" value="UniProtKB-KW"/>
</dbReference>
<keyword evidence="2 3" id="KW-0961">Cell wall biogenesis/degradation</keyword>
<evidence type="ECO:0000256" key="4">
    <source>
        <dbReference type="RuleBase" id="RU003495"/>
    </source>
</evidence>
<dbReference type="Gene3D" id="2.40.40.10">
    <property type="entry name" value="RlpA-like domain"/>
    <property type="match status" value="1"/>
</dbReference>
<dbReference type="InterPro" id="IPR009009">
    <property type="entry name" value="RlpA-like_DPBB"/>
</dbReference>
<dbReference type="GO" id="GO:0008932">
    <property type="term" value="F:lytic endotransglycosylase activity"/>
    <property type="evidence" value="ECO:0007669"/>
    <property type="project" value="UniProtKB-UniRule"/>
</dbReference>
<dbReference type="Proteomes" id="UP000541425">
    <property type="component" value="Unassembled WGS sequence"/>
</dbReference>
<dbReference type="EMBL" id="JACICA010000010">
    <property type="protein sequence ID" value="MBB3703311.1"/>
    <property type="molecule type" value="Genomic_DNA"/>
</dbReference>
<accession>A0A7W5UL26</accession>
<keyword evidence="1 3" id="KW-0456">Lyase</keyword>
<dbReference type="AlphaFoldDB" id="A0A7W5UL26"/>
<name>A0A7W5UL26_9BACT</name>
<dbReference type="NCBIfam" id="TIGR00413">
    <property type="entry name" value="rlpA"/>
    <property type="match status" value="1"/>
</dbReference>
<dbReference type="HAMAP" id="MF_02071">
    <property type="entry name" value="RlpA"/>
    <property type="match status" value="1"/>
</dbReference>
<dbReference type="GO" id="GO:0000270">
    <property type="term" value="P:peptidoglycan metabolic process"/>
    <property type="evidence" value="ECO:0007669"/>
    <property type="project" value="UniProtKB-UniRule"/>
</dbReference>
<evidence type="ECO:0000313" key="7">
    <source>
        <dbReference type="Proteomes" id="UP000541425"/>
    </source>
</evidence>
<gene>
    <name evidence="3" type="primary">rlpA</name>
    <name evidence="6" type="ORF">FHS60_001793</name>
</gene>
<dbReference type="SUPFAM" id="SSF50685">
    <property type="entry name" value="Barwin-like endoglucanases"/>
    <property type="match status" value="1"/>
</dbReference>
<sequence length="283" mass="31936">MYLCTRETSRGTDDTFFTKVEISTEDSGAKQRKSMVRLFTCSLKRAKSVHRSKKEHHERNHPFILFEAFASFSLPLFPYPFPRDKKINMRLKNLLLIACCSLSALVFTAKAQTDNSGRASYYANSLHGHRTSDGSVYHKDSLTCAHRTLPFGTMLKVRNLSNGKEVVVKVTDRGPFVRGRVVDLSLAAAKQIDMVGQGTASVEVTKVGGGVVEEYTLPELQLLDPKTGNYYSMSEWNEKEKAAKQLAQQREAEKRRAAYLAKAKQQQPRWRVLDNKLTAKAKK</sequence>
<keyword evidence="6" id="KW-0449">Lipoprotein</keyword>
<comment type="function">
    <text evidence="3">Lytic transglycosylase with a strong preference for naked glycan strands that lack stem peptides.</text>
</comment>
<evidence type="ECO:0000256" key="3">
    <source>
        <dbReference type="HAMAP-Rule" id="MF_02071"/>
    </source>
</evidence>
<reference evidence="6 7" key="1">
    <citation type="submission" date="2020-08" db="EMBL/GenBank/DDBJ databases">
        <title>Genomic Encyclopedia of Type Strains, Phase IV (KMG-IV): sequencing the most valuable type-strain genomes for metagenomic binning, comparative biology and taxonomic classification.</title>
        <authorList>
            <person name="Goeker M."/>
        </authorList>
    </citation>
    <scope>NUCLEOTIDE SEQUENCE [LARGE SCALE GENOMIC DNA]</scope>
    <source>
        <strain evidence="6 7">DSM 22548</strain>
    </source>
</reference>
<dbReference type="InterPro" id="IPR034718">
    <property type="entry name" value="RlpA"/>
</dbReference>
<dbReference type="EC" id="4.2.2.-" evidence="3"/>
<dbReference type="PANTHER" id="PTHR34183">
    <property type="entry name" value="ENDOLYTIC PEPTIDOGLYCAN TRANSGLYCOSYLASE RLPA"/>
    <property type="match status" value="1"/>
</dbReference>
<evidence type="ECO:0000256" key="1">
    <source>
        <dbReference type="ARBA" id="ARBA00023239"/>
    </source>
</evidence>
<feature type="domain" description="RlpA-like protein double-psi beta-barrel" evidence="5">
    <location>
        <begin position="116"/>
        <end position="203"/>
    </location>
</feature>
<protein>
    <recommendedName>
        <fullName evidence="3">Probable endolytic peptidoglycan transglycosylase RlpA</fullName>
        <ecNumber evidence="3">4.2.2.-</ecNumber>
    </recommendedName>
</protein>
<organism evidence="6 7">
    <name type="scientific">Alloprevotella rava</name>
    <dbReference type="NCBI Taxonomy" id="671218"/>
    <lineage>
        <taxon>Bacteria</taxon>
        <taxon>Pseudomonadati</taxon>
        <taxon>Bacteroidota</taxon>
        <taxon>Bacteroidia</taxon>
        <taxon>Bacteroidales</taxon>
        <taxon>Prevotellaceae</taxon>
        <taxon>Alloprevotella</taxon>
    </lineage>
</organism>
<evidence type="ECO:0000313" key="6">
    <source>
        <dbReference type="EMBL" id="MBB3703311.1"/>
    </source>
</evidence>
<comment type="similarity">
    <text evidence="3 4">Belongs to the RlpA family.</text>
</comment>
<evidence type="ECO:0000259" key="5">
    <source>
        <dbReference type="Pfam" id="PF03330"/>
    </source>
</evidence>
<dbReference type="InterPro" id="IPR036908">
    <property type="entry name" value="RlpA-like_sf"/>
</dbReference>
<proteinExistence type="inferred from homology"/>
<comment type="caution">
    <text evidence="6">The sequence shown here is derived from an EMBL/GenBank/DDBJ whole genome shotgun (WGS) entry which is preliminary data.</text>
</comment>
<dbReference type="InterPro" id="IPR012997">
    <property type="entry name" value="RplA"/>
</dbReference>
<evidence type="ECO:0000256" key="2">
    <source>
        <dbReference type="ARBA" id="ARBA00023316"/>
    </source>
</evidence>
<dbReference type="Pfam" id="PF03330">
    <property type="entry name" value="DPBB_1"/>
    <property type="match status" value="1"/>
</dbReference>